<evidence type="ECO:0000313" key="2">
    <source>
        <dbReference type="Proteomes" id="UP000655751"/>
    </source>
</evidence>
<accession>A0A931IG21</accession>
<organism evidence="1 2">
    <name type="scientific">Nocardia bovistercoris</name>
    <dbReference type="NCBI Taxonomy" id="2785916"/>
    <lineage>
        <taxon>Bacteria</taxon>
        <taxon>Bacillati</taxon>
        <taxon>Actinomycetota</taxon>
        <taxon>Actinomycetes</taxon>
        <taxon>Mycobacteriales</taxon>
        <taxon>Nocardiaceae</taxon>
        <taxon>Nocardia</taxon>
    </lineage>
</organism>
<name>A0A931IG21_9NOCA</name>
<dbReference type="Proteomes" id="UP000655751">
    <property type="component" value="Unassembled WGS sequence"/>
</dbReference>
<dbReference type="RefSeq" id="WP_196153362.1">
    <property type="nucleotide sequence ID" value="NZ_JADMLG010000020.1"/>
</dbReference>
<dbReference type="EMBL" id="JADMLG010000020">
    <property type="protein sequence ID" value="MBH0781062.1"/>
    <property type="molecule type" value="Genomic_DNA"/>
</dbReference>
<comment type="caution">
    <text evidence="1">The sequence shown here is derived from an EMBL/GenBank/DDBJ whole genome shotgun (WGS) entry which is preliminary data.</text>
</comment>
<protein>
    <submittedName>
        <fullName evidence="1">DUF2267 domain-containing protein</fullName>
    </submittedName>
</protein>
<dbReference type="InterPro" id="IPR038282">
    <property type="entry name" value="DUF2267_sf"/>
</dbReference>
<evidence type="ECO:0000313" key="1">
    <source>
        <dbReference type="EMBL" id="MBH0781062.1"/>
    </source>
</evidence>
<dbReference type="AlphaFoldDB" id="A0A931IG21"/>
<dbReference type="Pfam" id="PF10025">
    <property type="entry name" value="DUF2267"/>
    <property type="match status" value="1"/>
</dbReference>
<proteinExistence type="predicted"/>
<dbReference type="Gene3D" id="1.10.490.110">
    <property type="entry name" value="Uncharacterized conserved protein DUF2267"/>
    <property type="match status" value="1"/>
</dbReference>
<dbReference type="InterPro" id="IPR018727">
    <property type="entry name" value="DUF2267"/>
</dbReference>
<reference evidence="1" key="1">
    <citation type="submission" date="2020-11" db="EMBL/GenBank/DDBJ databases">
        <title>Nocardia NEAU-351.nov., a novel actinomycete isolated from the cow dung.</title>
        <authorList>
            <person name="Zhang X."/>
        </authorList>
    </citation>
    <scope>NUCLEOTIDE SEQUENCE</scope>
    <source>
        <strain evidence="1">NEAU-351</strain>
    </source>
</reference>
<sequence length="222" mass="23323">MSHSTEPYAPAVQVAHRWLKAVADGLDTDDLAFANRALRAWLHTVRDRIGVAASAHLSAQLPEILRGVYYEGWVPAHVPVRHGLAGFVDQFARTAGIDPEEVGLVAGSITAVLSDLFSPGQMNRVFAVLPMRVYGVLCGARLDADEMSTAGVDGSDPGGDTLSALHERVRALGDAIAILAQGLEQLPTEGVDNARAAAAAQQAHRILLGEGLVPDIGVAARA</sequence>
<gene>
    <name evidence="1" type="ORF">IT779_32795</name>
</gene>
<keyword evidence="2" id="KW-1185">Reference proteome</keyword>